<evidence type="ECO:0000259" key="9">
    <source>
        <dbReference type="SMART" id="SM00977"/>
    </source>
</evidence>
<dbReference type="Gene3D" id="3.40.50.620">
    <property type="entry name" value="HUPs"/>
    <property type="match status" value="1"/>
</dbReference>
<organism evidence="10 11">
    <name type="scientific">Brevibacillus laterosporus LMG 15441</name>
    <dbReference type="NCBI Taxonomy" id="1042163"/>
    <lineage>
        <taxon>Bacteria</taxon>
        <taxon>Bacillati</taxon>
        <taxon>Bacillota</taxon>
        <taxon>Bacilli</taxon>
        <taxon>Bacillales</taxon>
        <taxon>Paenibacillaceae</taxon>
        <taxon>Brevibacillus</taxon>
    </lineage>
</organism>
<dbReference type="GO" id="GO:0005524">
    <property type="term" value="F:ATP binding"/>
    <property type="evidence" value="ECO:0007669"/>
    <property type="project" value="UniProtKB-UniRule"/>
</dbReference>
<dbReference type="SUPFAM" id="SSF56037">
    <property type="entry name" value="PheT/TilS domain"/>
    <property type="match status" value="1"/>
</dbReference>
<comment type="function">
    <text evidence="8">Ligates lysine onto the cytidine present at position 34 of the AUA codon-specific tRNA(Ile) that contains the anticodon CAU, in an ATP-dependent manner. Cytidine is converted to lysidine, thus changing the amino acid specificity of the tRNA from methionine to isoleucine.</text>
</comment>
<name>A0A075QVL7_BRELA</name>
<evidence type="ECO:0000256" key="8">
    <source>
        <dbReference type="HAMAP-Rule" id="MF_01161"/>
    </source>
</evidence>
<evidence type="ECO:0000313" key="11">
    <source>
        <dbReference type="Proteomes" id="UP000005850"/>
    </source>
</evidence>
<evidence type="ECO:0000256" key="7">
    <source>
        <dbReference type="ARBA" id="ARBA00048539"/>
    </source>
</evidence>
<evidence type="ECO:0000256" key="4">
    <source>
        <dbReference type="ARBA" id="ARBA00022694"/>
    </source>
</evidence>
<dbReference type="PANTHER" id="PTHR43033">
    <property type="entry name" value="TRNA(ILE)-LYSIDINE SYNTHASE-RELATED"/>
    <property type="match status" value="1"/>
</dbReference>
<proteinExistence type="inferred from homology"/>
<dbReference type="Gene3D" id="3.30.465.60">
    <property type="match status" value="1"/>
</dbReference>
<dbReference type="CDD" id="cd01992">
    <property type="entry name" value="TilS_N"/>
    <property type="match status" value="1"/>
</dbReference>
<dbReference type="KEGG" id="blr:BRLA_c000920"/>
<protein>
    <recommendedName>
        <fullName evidence="8">tRNA(Ile)-lysidine synthase</fullName>
        <ecNumber evidence="8">6.3.4.19</ecNumber>
    </recommendedName>
    <alternativeName>
        <fullName evidence="8">tRNA(Ile)-2-lysyl-cytidine synthase</fullName>
    </alternativeName>
    <alternativeName>
        <fullName evidence="8">tRNA(Ile)-lysidine synthetase</fullName>
    </alternativeName>
</protein>
<evidence type="ECO:0000313" key="10">
    <source>
        <dbReference type="EMBL" id="AIG24507.1"/>
    </source>
</evidence>
<keyword evidence="6 8" id="KW-0067">ATP-binding</keyword>
<dbReference type="InterPro" id="IPR012796">
    <property type="entry name" value="Lysidine-tRNA-synth_C"/>
</dbReference>
<dbReference type="InterPro" id="IPR011063">
    <property type="entry name" value="TilS/TtcA_N"/>
</dbReference>
<sequence>MYEKVQKRMEQDRLLLPHESIVVGVSGGVDSTALLHILSKMNEQYQYGWKLYAVHLNHGFRGEESDQDAAYVEDLCHTLGVKCYSFYESVPEIMKETGQGPQVASRELRYQYYRQVAKEVGATKVALAHHADDQVETILFRMMRGTSLHGFTGMPQRRWLHAEQIELVRPLLHVFREELEAYCEANNLQPRHDSSNDSRKYKRNLLRHEVTPHLQQVNLRYREHVLQLAEMARVDDDYLQKLSQEALNRIIVKQESDKIILDRKCLKTFDLALQRRMIPLILSYLTTETEWSLQHVEAVLRIIFEENPSAVLHLPSHIFVERVYEQVCFRRQKATAHDFSQPYSYPITIPGTIWIEEAGMFIHTKRYDSLTDLPDLLSLSPYSAVCDADALVGDCIIRSRMPGDRIQLGTAGHCYSKKLKELFIDEKVPKSRRDRIPILVVGDRIIWIPGVKRSTHAMIHEKSRAFVIIQADFREE</sequence>
<reference evidence="10 11" key="1">
    <citation type="journal article" date="2011" name="J. Bacteriol.">
        <title>Genome sequence of Brevibacillus laterosporus LMG 15441, a pathogen of invertebrates.</title>
        <authorList>
            <person name="Djukic M."/>
            <person name="Poehlein A."/>
            <person name="Thurmer A."/>
            <person name="Daniel R."/>
        </authorList>
    </citation>
    <scope>NUCLEOTIDE SEQUENCE [LARGE SCALE GENOMIC DNA]</scope>
    <source>
        <strain evidence="10 11">LMG 15441</strain>
    </source>
</reference>
<dbReference type="InterPro" id="IPR014729">
    <property type="entry name" value="Rossmann-like_a/b/a_fold"/>
</dbReference>
<dbReference type="GO" id="GO:0006400">
    <property type="term" value="P:tRNA modification"/>
    <property type="evidence" value="ECO:0007669"/>
    <property type="project" value="UniProtKB-UniRule"/>
</dbReference>
<dbReference type="EMBL" id="CP007806">
    <property type="protein sequence ID" value="AIG24507.1"/>
    <property type="molecule type" value="Genomic_DNA"/>
</dbReference>
<evidence type="ECO:0000256" key="2">
    <source>
        <dbReference type="ARBA" id="ARBA00022490"/>
    </source>
</evidence>
<dbReference type="NCBIfam" id="TIGR02433">
    <property type="entry name" value="lysidine_TilS_C"/>
    <property type="match status" value="1"/>
</dbReference>
<keyword evidence="5 8" id="KW-0547">Nucleotide-binding</keyword>
<dbReference type="HOGENOM" id="CLU_018869_0_1_9"/>
<evidence type="ECO:0000256" key="6">
    <source>
        <dbReference type="ARBA" id="ARBA00022840"/>
    </source>
</evidence>
<comment type="similarity">
    <text evidence="8">Belongs to the tRNA(Ile)-lysidine synthase family.</text>
</comment>
<dbReference type="Pfam" id="PF01171">
    <property type="entry name" value="ATP_bind_3"/>
    <property type="match status" value="1"/>
</dbReference>
<dbReference type="HAMAP" id="MF_01161">
    <property type="entry name" value="tRNA_Ile_lys_synt"/>
    <property type="match status" value="1"/>
</dbReference>
<keyword evidence="4 8" id="KW-0819">tRNA processing</keyword>
<dbReference type="AlphaFoldDB" id="A0A075QVL7"/>
<dbReference type="eggNOG" id="COG0037">
    <property type="taxonomic scope" value="Bacteria"/>
</dbReference>
<dbReference type="SUPFAM" id="SSF52402">
    <property type="entry name" value="Adenine nucleotide alpha hydrolases-like"/>
    <property type="match status" value="1"/>
</dbReference>
<accession>A0A075QVL7</accession>
<keyword evidence="2 8" id="KW-0963">Cytoplasm</keyword>
<dbReference type="Proteomes" id="UP000005850">
    <property type="component" value="Chromosome"/>
</dbReference>
<feature type="binding site" evidence="8">
    <location>
        <begin position="26"/>
        <end position="31"/>
    </location>
    <ligand>
        <name>ATP</name>
        <dbReference type="ChEBI" id="CHEBI:30616"/>
    </ligand>
</feature>
<feature type="domain" description="Lysidine-tRNA(Ile) synthetase C-terminal" evidence="9">
    <location>
        <begin position="395"/>
        <end position="468"/>
    </location>
</feature>
<comment type="domain">
    <text evidence="8">The N-terminal region contains the highly conserved SGGXDS motif, predicted to be a P-loop motif involved in ATP binding.</text>
</comment>
<comment type="subcellular location">
    <subcellularLocation>
        <location evidence="1 8">Cytoplasm</location>
    </subcellularLocation>
</comment>
<dbReference type="GO" id="GO:0005737">
    <property type="term" value="C:cytoplasm"/>
    <property type="evidence" value="ECO:0007669"/>
    <property type="project" value="UniProtKB-SubCell"/>
</dbReference>
<dbReference type="STRING" id="1042163.BRLA_c000920"/>
<evidence type="ECO:0000256" key="1">
    <source>
        <dbReference type="ARBA" id="ARBA00004496"/>
    </source>
</evidence>
<keyword evidence="3 8" id="KW-0436">Ligase</keyword>
<keyword evidence="11" id="KW-1185">Reference proteome</keyword>
<dbReference type="InterPro" id="IPR012094">
    <property type="entry name" value="tRNA_Ile_lys_synt"/>
</dbReference>
<dbReference type="SMART" id="SM00977">
    <property type="entry name" value="TilS_C"/>
    <property type="match status" value="1"/>
</dbReference>
<dbReference type="RefSeq" id="WP_003333886.1">
    <property type="nucleotide sequence ID" value="NZ_CP007806.1"/>
</dbReference>
<evidence type="ECO:0000256" key="3">
    <source>
        <dbReference type="ARBA" id="ARBA00022598"/>
    </source>
</evidence>
<dbReference type="InterPro" id="IPR012795">
    <property type="entry name" value="tRNA_Ile_lys_synt_N"/>
</dbReference>
<dbReference type="SUPFAM" id="SSF82829">
    <property type="entry name" value="MesJ substrate recognition domain-like"/>
    <property type="match status" value="1"/>
</dbReference>
<dbReference type="NCBIfam" id="TIGR02432">
    <property type="entry name" value="lysidine_TilS_N"/>
    <property type="match status" value="1"/>
</dbReference>
<dbReference type="Pfam" id="PF11734">
    <property type="entry name" value="TilS_C"/>
    <property type="match status" value="1"/>
</dbReference>
<dbReference type="EC" id="6.3.4.19" evidence="8"/>
<dbReference type="PANTHER" id="PTHR43033:SF1">
    <property type="entry name" value="TRNA(ILE)-LYSIDINE SYNTHASE-RELATED"/>
    <property type="match status" value="1"/>
</dbReference>
<dbReference type="GO" id="GO:0032267">
    <property type="term" value="F:tRNA(Ile)-lysidine synthase activity"/>
    <property type="evidence" value="ECO:0007669"/>
    <property type="project" value="UniProtKB-EC"/>
</dbReference>
<evidence type="ECO:0000256" key="5">
    <source>
        <dbReference type="ARBA" id="ARBA00022741"/>
    </source>
</evidence>
<gene>
    <name evidence="8" type="primary">tilS</name>
    <name evidence="10" type="ORF">BRLA_c000920</name>
</gene>
<comment type="catalytic activity">
    <reaction evidence="7 8">
        <text>cytidine(34) in tRNA(Ile2) + L-lysine + ATP = lysidine(34) in tRNA(Ile2) + AMP + diphosphate + H(+)</text>
        <dbReference type="Rhea" id="RHEA:43744"/>
        <dbReference type="Rhea" id="RHEA-COMP:10625"/>
        <dbReference type="Rhea" id="RHEA-COMP:10670"/>
        <dbReference type="ChEBI" id="CHEBI:15378"/>
        <dbReference type="ChEBI" id="CHEBI:30616"/>
        <dbReference type="ChEBI" id="CHEBI:32551"/>
        <dbReference type="ChEBI" id="CHEBI:33019"/>
        <dbReference type="ChEBI" id="CHEBI:82748"/>
        <dbReference type="ChEBI" id="CHEBI:83665"/>
        <dbReference type="ChEBI" id="CHEBI:456215"/>
        <dbReference type="EC" id="6.3.4.19"/>
    </reaction>
</comment>